<reference evidence="3 4" key="1">
    <citation type="submission" date="2018-05" db="EMBL/GenBank/DDBJ databases">
        <title>Genomic Encyclopedia of Type Strains, Phase IV (KMG-IV): sequencing the most valuable type-strain genomes for metagenomic binning, comparative biology and taxonomic classification.</title>
        <authorList>
            <person name="Goeker M."/>
        </authorList>
    </citation>
    <scope>NUCLEOTIDE SEQUENCE [LARGE SCALE GENOMIC DNA]</scope>
    <source>
        <strain evidence="3 4">JC118</strain>
    </source>
</reference>
<keyword evidence="1" id="KW-0812">Transmembrane</keyword>
<keyword evidence="1" id="KW-1133">Transmembrane helix</keyword>
<dbReference type="Proteomes" id="UP001276902">
    <property type="component" value="Unassembled WGS sequence"/>
</dbReference>
<evidence type="ECO:0000313" key="4">
    <source>
        <dbReference type="Proteomes" id="UP000247612"/>
    </source>
</evidence>
<organism evidence="3 4">
    <name type="scientific">Dielma fastidiosa</name>
    <dbReference type="NCBI Taxonomy" id="1034346"/>
    <lineage>
        <taxon>Bacteria</taxon>
        <taxon>Bacillati</taxon>
        <taxon>Bacillota</taxon>
        <taxon>Erysipelotrichia</taxon>
        <taxon>Erysipelotrichales</taxon>
        <taxon>Erysipelotrichaceae</taxon>
        <taxon>Dielma</taxon>
    </lineage>
</organism>
<dbReference type="Proteomes" id="UP000247612">
    <property type="component" value="Unassembled WGS sequence"/>
</dbReference>
<keyword evidence="1" id="KW-0472">Membrane</keyword>
<dbReference type="GeneID" id="94442703"/>
<reference evidence="2" key="2">
    <citation type="submission" date="2022-03" db="EMBL/GenBank/DDBJ databases">
        <title>First case of bacteraemia caused by Dielma fastidiosa in a patient hospitalised with diverticulitis.</title>
        <authorList>
            <person name="Forman-Ankjaer B."/>
            <person name="Hvid-Jensen F."/>
            <person name="Kobel C.M."/>
            <person name="Greve T."/>
        </authorList>
    </citation>
    <scope>NUCLEOTIDE SEQUENCE</scope>
    <source>
        <strain evidence="2">AUH_DF_2021</strain>
    </source>
</reference>
<proteinExistence type="predicted"/>
<accession>A0A318KIC1</accession>
<sequence length="57" mass="5921">MIPLNEKEMKQLKGGLVTATALLGYVAVAAGVAAIIKIITSSRGKISIPGINIQWGD</sequence>
<dbReference type="STRING" id="1034346.GCA_000313565_02769"/>
<evidence type="ECO:0000256" key="1">
    <source>
        <dbReference type="SAM" id="Phobius"/>
    </source>
</evidence>
<name>A0A318KIC1_9FIRM</name>
<dbReference type="EMBL" id="QJKH01000009">
    <property type="protein sequence ID" value="PXX77854.1"/>
    <property type="molecule type" value="Genomic_DNA"/>
</dbReference>
<gene>
    <name evidence="3" type="ORF">DES51_109108</name>
    <name evidence="2" type="ORF">MQE39_10530</name>
</gene>
<dbReference type="RefSeq" id="WP_022939051.1">
    <property type="nucleotide sequence ID" value="NZ_BAABZA010000010.1"/>
</dbReference>
<feature type="transmembrane region" description="Helical" evidence="1">
    <location>
        <begin position="15"/>
        <end position="36"/>
    </location>
</feature>
<dbReference type="EMBL" id="JALDAW010000016">
    <property type="protein sequence ID" value="MDY5168551.1"/>
    <property type="molecule type" value="Genomic_DNA"/>
</dbReference>
<evidence type="ECO:0000313" key="3">
    <source>
        <dbReference type="EMBL" id="PXX77854.1"/>
    </source>
</evidence>
<dbReference type="AlphaFoldDB" id="A0A318KIC1"/>
<evidence type="ECO:0000313" key="2">
    <source>
        <dbReference type="EMBL" id="MDY5168551.1"/>
    </source>
</evidence>
<comment type="caution">
    <text evidence="3">The sequence shown here is derived from an EMBL/GenBank/DDBJ whole genome shotgun (WGS) entry which is preliminary data.</text>
</comment>
<protein>
    <submittedName>
        <fullName evidence="3">Uncharacterized protein</fullName>
    </submittedName>
</protein>
<keyword evidence="4" id="KW-1185">Reference proteome</keyword>